<comment type="subcellular location">
    <subcellularLocation>
        <location evidence="1">Cell envelope</location>
    </subcellularLocation>
</comment>
<name>A0A2S8GTH7_9BACT</name>
<dbReference type="GO" id="GO:0030313">
    <property type="term" value="C:cell envelope"/>
    <property type="evidence" value="ECO:0007669"/>
    <property type="project" value="UniProtKB-SubCell"/>
</dbReference>
<dbReference type="PROSITE" id="PS51352">
    <property type="entry name" value="THIOREDOXIN_2"/>
    <property type="match status" value="1"/>
</dbReference>
<evidence type="ECO:0000256" key="1">
    <source>
        <dbReference type="ARBA" id="ARBA00004196"/>
    </source>
</evidence>
<dbReference type="CDD" id="cd02966">
    <property type="entry name" value="TlpA_like_family"/>
    <property type="match status" value="1"/>
</dbReference>
<keyword evidence="5" id="KW-0732">Signal</keyword>
<dbReference type="Gene3D" id="3.40.30.10">
    <property type="entry name" value="Glutaredoxin"/>
    <property type="match status" value="1"/>
</dbReference>
<organism evidence="7 8">
    <name type="scientific">Blastopirellula marina</name>
    <dbReference type="NCBI Taxonomy" id="124"/>
    <lineage>
        <taxon>Bacteria</taxon>
        <taxon>Pseudomonadati</taxon>
        <taxon>Planctomycetota</taxon>
        <taxon>Planctomycetia</taxon>
        <taxon>Pirellulales</taxon>
        <taxon>Pirellulaceae</taxon>
        <taxon>Blastopirellula</taxon>
    </lineage>
</organism>
<evidence type="ECO:0000256" key="4">
    <source>
        <dbReference type="ARBA" id="ARBA00023284"/>
    </source>
</evidence>
<feature type="chain" id="PRO_5015580564" description="Thioredoxin domain-containing protein" evidence="5">
    <location>
        <begin position="25"/>
        <end position="373"/>
    </location>
</feature>
<dbReference type="InterPro" id="IPR013766">
    <property type="entry name" value="Thioredoxin_domain"/>
</dbReference>
<keyword evidence="3" id="KW-1015">Disulfide bond</keyword>
<dbReference type="InterPro" id="IPR013740">
    <property type="entry name" value="Redoxin"/>
</dbReference>
<keyword evidence="2" id="KW-0201">Cytochrome c-type biogenesis</keyword>
<evidence type="ECO:0000313" key="7">
    <source>
        <dbReference type="EMBL" id="PQO47723.1"/>
    </source>
</evidence>
<dbReference type="RefSeq" id="WP_105333983.1">
    <property type="nucleotide sequence ID" value="NZ_PUHZ01000004.1"/>
</dbReference>
<dbReference type="Pfam" id="PF08534">
    <property type="entry name" value="Redoxin"/>
    <property type="match status" value="1"/>
</dbReference>
<feature type="domain" description="Thioredoxin" evidence="6">
    <location>
        <begin position="208"/>
        <end position="371"/>
    </location>
</feature>
<reference evidence="7 8" key="1">
    <citation type="submission" date="2018-02" db="EMBL/GenBank/DDBJ databases">
        <title>Comparative genomes isolates from brazilian mangrove.</title>
        <authorList>
            <person name="Araujo J.E."/>
            <person name="Taketani R.G."/>
            <person name="Silva M.C.P."/>
            <person name="Loureco M.V."/>
            <person name="Andreote F.D."/>
        </authorList>
    </citation>
    <scope>NUCLEOTIDE SEQUENCE [LARGE SCALE GENOMIC DNA]</scope>
    <source>
        <strain evidence="7 8">Nap-Phe MGV</strain>
    </source>
</reference>
<keyword evidence="4" id="KW-0676">Redox-active center</keyword>
<dbReference type="OrthoDB" id="288837at2"/>
<evidence type="ECO:0000256" key="5">
    <source>
        <dbReference type="SAM" id="SignalP"/>
    </source>
</evidence>
<dbReference type="InterPro" id="IPR050553">
    <property type="entry name" value="Thioredoxin_ResA/DsbE_sf"/>
</dbReference>
<dbReference type="GO" id="GO:0016491">
    <property type="term" value="F:oxidoreductase activity"/>
    <property type="evidence" value="ECO:0007669"/>
    <property type="project" value="InterPro"/>
</dbReference>
<dbReference type="PANTHER" id="PTHR42852:SF6">
    <property type="entry name" value="THIOL:DISULFIDE INTERCHANGE PROTEIN DSBE"/>
    <property type="match status" value="1"/>
</dbReference>
<gene>
    <name evidence="7" type="ORF">C5Y93_03450</name>
</gene>
<dbReference type="InterPro" id="IPR036249">
    <property type="entry name" value="Thioredoxin-like_sf"/>
</dbReference>
<evidence type="ECO:0000256" key="2">
    <source>
        <dbReference type="ARBA" id="ARBA00022748"/>
    </source>
</evidence>
<evidence type="ECO:0000256" key="3">
    <source>
        <dbReference type="ARBA" id="ARBA00023157"/>
    </source>
</evidence>
<proteinExistence type="predicted"/>
<dbReference type="AlphaFoldDB" id="A0A2S8GTH7"/>
<feature type="signal peptide" evidence="5">
    <location>
        <begin position="1"/>
        <end position="24"/>
    </location>
</feature>
<comment type="caution">
    <text evidence="7">The sequence shown here is derived from an EMBL/GenBank/DDBJ whole genome shotgun (WGS) entry which is preliminary data.</text>
</comment>
<sequence length="373" mass="41191">MKQLRFVWTTLPLLFALLAVPAITRGEEEAAAEPTKVTVEQLNADPNDIKLVQKYLQEQWKSATELAKTDAKAAVKQIETAGAALADLQPTEDAAKAMLTRLRSSVAMMEDRFSSQAWSLEEIKAEIAATPEDAVWVKRYGGKVYAEYAPKVRSDWKEIKEPLQAEVAYLEKIAADADSDEVKAAAEQSLTAVGRLTRSVEMQQRLAELVGKPAAPLLAKAWVNGAPLTDEELKGKVVLLDFFAIWCGPCIASFPHIREWNEHYADKGLVVIGVTGYYGYDWDEEKKRPMRSQEEVSPETEQAMLQKFAASHELKYPIAVDPEKNLSKYYAVSAIPQVVVIDREGLVQLVQVGSGDASAKAIEAKIKELLGEG</sequence>
<dbReference type="SUPFAM" id="SSF52833">
    <property type="entry name" value="Thioredoxin-like"/>
    <property type="match status" value="1"/>
</dbReference>
<dbReference type="GO" id="GO:0017004">
    <property type="term" value="P:cytochrome complex assembly"/>
    <property type="evidence" value="ECO:0007669"/>
    <property type="project" value="UniProtKB-KW"/>
</dbReference>
<evidence type="ECO:0000313" key="8">
    <source>
        <dbReference type="Proteomes" id="UP000237819"/>
    </source>
</evidence>
<dbReference type="EMBL" id="PUHZ01000004">
    <property type="protein sequence ID" value="PQO47723.1"/>
    <property type="molecule type" value="Genomic_DNA"/>
</dbReference>
<accession>A0A2S8GTH7</accession>
<protein>
    <recommendedName>
        <fullName evidence="6">Thioredoxin domain-containing protein</fullName>
    </recommendedName>
</protein>
<evidence type="ECO:0000259" key="6">
    <source>
        <dbReference type="PROSITE" id="PS51352"/>
    </source>
</evidence>
<dbReference type="PANTHER" id="PTHR42852">
    <property type="entry name" value="THIOL:DISULFIDE INTERCHANGE PROTEIN DSBE"/>
    <property type="match status" value="1"/>
</dbReference>
<dbReference type="Proteomes" id="UP000237819">
    <property type="component" value="Unassembled WGS sequence"/>
</dbReference>